<reference evidence="3 4" key="1">
    <citation type="submission" date="2024-09" db="EMBL/GenBank/DDBJ databases">
        <authorList>
            <person name="Sun Q."/>
            <person name="Mori K."/>
        </authorList>
    </citation>
    <scope>NUCLEOTIDE SEQUENCE [LARGE SCALE GENOMIC DNA]</scope>
    <source>
        <strain evidence="3 4">CECT 8286</strain>
    </source>
</reference>
<feature type="transmembrane region" description="Helical" evidence="1">
    <location>
        <begin position="83"/>
        <end position="104"/>
    </location>
</feature>
<dbReference type="Proteomes" id="UP001589605">
    <property type="component" value="Unassembled WGS sequence"/>
</dbReference>
<keyword evidence="1" id="KW-0812">Transmembrane</keyword>
<evidence type="ECO:0000313" key="4">
    <source>
        <dbReference type="Proteomes" id="UP001589605"/>
    </source>
</evidence>
<keyword evidence="1" id="KW-1133">Transmembrane helix</keyword>
<protein>
    <submittedName>
        <fullName evidence="3">CPBP family intramembrane glutamic endopeptidase</fullName>
        <ecNumber evidence="3">3.4.-.-</ecNumber>
    </submittedName>
</protein>
<evidence type="ECO:0000259" key="2">
    <source>
        <dbReference type="Pfam" id="PF02517"/>
    </source>
</evidence>
<gene>
    <name evidence="3" type="ORF">ACFFVB_11995</name>
</gene>
<accession>A0ABV5F3S9</accession>
<keyword evidence="3" id="KW-0378">Hydrolase</keyword>
<dbReference type="EMBL" id="JBHMEZ010000012">
    <property type="protein sequence ID" value="MFB9053798.1"/>
    <property type="molecule type" value="Genomic_DNA"/>
</dbReference>
<dbReference type="InterPro" id="IPR003675">
    <property type="entry name" value="Rce1/LyrA-like_dom"/>
</dbReference>
<dbReference type="RefSeq" id="WP_382383088.1">
    <property type="nucleotide sequence ID" value="NZ_JBHMEZ010000012.1"/>
</dbReference>
<evidence type="ECO:0000256" key="1">
    <source>
        <dbReference type="SAM" id="Phobius"/>
    </source>
</evidence>
<dbReference type="Pfam" id="PF02517">
    <property type="entry name" value="Rce1-like"/>
    <property type="match status" value="1"/>
</dbReference>
<keyword evidence="4" id="KW-1185">Reference proteome</keyword>
<keyword evidence="1" id="KW-0472">Membrane</keyword>
<feature type="transmembrane region" description="Helical" evidence="1">
    <location>
        <begin position="116"/>
        <end position="135"/>
    </location>
</feature>
<comment type="caution">
    <text evidence="3">The sequence shown here is derived from an EMBL/GenBank/DDBJ whole genome shotgun (WGS) entry which is preliminary data.</text>
</comment>
<name>A0ABV5F3S9_9FLAO</name>
<feature type="transmembrane region" description="Helical" evidence="1">
    <location>
        <begin position="141"/>
        <end position="161"/>
    </location>
</feature>
<evidence type="ECO:0000313" key="3">
    <source>
        <dbReference type="EMBL" id="MFB9053798.1"/>
    </source>
</evidence>
<organism evidence="3 4">
    <name type="scientific">Formosa undariae</name>
    <dbReference type="NCBI Taxonomy" id="1325436"/>
    <lineage>
        <taxon>Bacteria</taxon>
        <taxon>Pseudomonadati</taxon>
        <taxon>Bacteroidota</taxon>
        <taxon>Flavobacteriia</taxon>
        <taxon>Flavobacteriales</taxon>
        <taxon>Flavobacteriaceae</taxon>
        <taxon>Formosa</taxon>
    </lineage>
</organism>
<feature type="transmembrane region" description="Helical" evidence="1">
    <location>
        <begin position="41"/>
        <end position="63"/>
    </location>
</feature>
<sequence length="191" mass="21891">MEILQSKIEKFASIIQRFITFLKAPNLEDKNLFVGFSKVKIFVSALIIAFILNFCFTIIFSIIETMGYVSFEDHASTKLFEDYPPYIIVLLGVFVAPIMEELIFRGPITLFKTKRFIYVFYFFAITFGLIHITNFEITRNVLILAPILVGPQIVIGLLLGVIRIQYGLIYSILFHAIYNGILIIPAVLFMT</sequence>
<dbReference type="GO" id="GO:0016787">
    <property type="term" value="F:hydrolase activity"/>
    <property type="evidence" value="ECO:0007669"/>
    <property type="project" value="UniProtKB-KW"/>
</dbReference>
<feature type="domain" description="CAAX prenyl protease 2/Lysostaphin resistance protein A-like" evidence="2">
    <location>
        <begin position="86"/>
        <end position="180"/>
    </location>
</feature>
<dbReference type="EC" id="3.4.-.-" evidence="3"/>
<proteinExistence type="predicted"/>
<feature type="transmembrane region" description="Helical" evidence="1">
    <location>
        <begin position="168"/>
        <end position="190"/>
    </location>
</feature>